<accession>A0A9D1FBZ2</accession>
<dbReference type="EMBL" id="DVJK01000031">
    <property type="protein sequence ID" value="HIS66125.1"/>
    <property type="molecule type" value="Genomic_DNA"/>
</dbReference>
<dbReference type="Proteomes" id="UP000824001">
    <property type="component" value="Unassembled WGS sequence"/>
</dbReference>
<name>A0A9D1FBZ2_9FIRM</name>
<evidence type="ECO:0000256" key="1">
    <source>
        <dbReference type="SAM" id="Phobius"/>
    </source>
</evidence>
<keyword evidence="1" id="KW-0472">Membrane</keyword>
<reference evidence="3" key="1">
    <citation type="submission" date="2020-10" db="EMBL/GenBank/DDBJ databases">
        <authorList>
            <person name="Gilroy R."/>
        </authorList>
    </citation>
    <scope>NUCLEOTIDE SEQUENCE</scope>
    <source>
        <strain evidence="3">ChiHjej10B9-9673</strain>
    </source>
</reference>
<keyword evidence="1" id="KW-1133">Transmembrane helix</keyword>
<feature type="domain" description="DUF4830" evidence="2">
    <location>
        <begin position="51"/>
        <end position="128"/>
    </location>
</feature>
<dbReference type="InterPro" id="IPR032257">
    <property type="entry name" value="DUF4830"/>
</dbReference>
<protein>
    <submittedName>
        <fullName evidence="3">DUF4830 domain-containing protein</fullName>
    </submittedName>
</protein>
<feature type="transmembrane region" description="Helical" evidence="1">
    <location>
        <begin position="12"/>
        <end position="29"/>
    </location>
</feature>
<organism evidence="3 4">
    <name type="scientific">Candidatus Scatomorpha merdipullorum</name>
    <dbReference type="NCBI Taxonomy" id="2840927"/>
    <lineage>
        <taxon>Bacteria</taxon>
        <taxon>Bacillati</taxon>
        <taxon>Bacillota</taxon>
        <taxon>Clostridia</taxon>
        <taxon>Eubacteriales</taxon>
        <taxon>Candidatus Scatomorpha</taxon>
    </lineage>
</organism>
<evidence type="ECO:0000313" key="4">
    <source>
        <dbReference type="Proteomes" id="UP000824001"/>
    </source>
</evidence>
<reference evidence="3" key="2">
    <citation type="journal article" date="2021" name="PeerJ">
        <title>Extensive microbial diversity within the chicken gut microbiome revealed by metagenomics and culture.</title>
        <authorList>
            <person name="Gilroy R."/>
            <person name="Ravi A."/>
            <person name="Getino M."/>
            <person name="Pursley I."/>
            <person name="Horton D.L."/>
            <person name="Alikhan N.F."/>
            <person name="Baker D."/>
            <person name="Gharbi K."/>
            <person name="Hall N."/>
            <person name="Watson M."/>
            <person name="Adriaenssens E.M."/>
            <person name="Foster-Nyarko E."/>
            <person name="Jarju S."/>
            <person name="Secka A."/>
            <person name="Antonio M."/>
            <person name="Oren A."/>
            <person name="Chaudhuri R.R."/>
            <person name="La Ragione R."/>
            <person name="Hildebrand F."/>
            <person name="Pallen M.J."/>
        </authorList>
    </citation>
    <scope>NUCLEOTIDE SEQUENCE</scope>
    <source>
        <strain evidence="3">ChiHjej10B9-9673</strain>
    </source>
</reference>
<comment type="caution">
    <text evidence="3">The sequence shown here is derived from an EMBL/GenBank/DDBJ whole genome shotgun (WGS) entry which is preliminary data.</text>
</comment>
<proteinExistence type="predicted"/>
<keyword evidence="1" id="KW-0812">Transmembrane</keyword>
<evidence type="ECO:0000313" key="3">
    <source>
        <dbReference type="EMBL" id="HIS66125.1"/>
    </source>
</evidence>
<evidence type="ECO:0000259" key="2">
    <source>
        <dbReference type="Pfam" id="PF16112"/>
    </source>
</evidence>
<dbReference type="AlphaFoldDB" id="A0A9D1FBZ2"/>
<sequence length="143" mass="15485">MTGEKKLTRRGAVFIILACAVILAAIVLLCSEPEGGGLDSTEKRVEYLAGLGWEADPASETAKDVQLPGELDGVLAQYNALQKQQGFDLEPYCGKELQSWSYELKSYPSGEERVMAQLFTYRGRAVAGDIHSASLGGFMHGLK</sequence>
<gene>
    <name evidence="3" type="ORF">IAC18_01045</name>
</gene>
<dbReference type="Pfam" id="PF16112">
    <property type="entry name" value="DUF4830"/>
    <property type="match status" value="1"/>
</dbReference>